<evidence type="ECO:0000256" key="6">
    <source>
        <dbReference type="ARBA" id="ARBA00023211"/>
    </source>
</evidence>
<dbReference type="InterPro" id="IPR045121">
    <property type="entry name" value="CoAse"/>
</dbReference>
<evidence type="ECO:0000256" key="3">
    <source>
        <dbReference type="ARBA" id="ARBA00022723"/>
    </source>
</evidence>
<dbReference type="AlphaFoldDB" id="A0A090IUJ0"/>
<sequence length="213" mass="25011">MDLKQIFTRIQNHHSAMLGKEHYRAFGILVPLIQIDGQIHLLFEVRSLQLKRQPGEICFPGGGVEKYDPTPQDTAIRETAEELGIEKDSISCVYPLDFFVQSMDGRIIYPYVGFIDNIEKIKPNPDEVKEIFTVPIEYLRDMKPEEHRLTFQVQLGEDFPYHLIPGGKNYSWKTREIVEYFYFYKDYVIWGLTANILRHFLSIVYEQDNGEKK</sequence>
<dbReference type="InterPro" id="IPR000086">
    <property type="entry name" value="NUDIX_hydrolase_dom"/>
</dbReference>
<feature type="domain" description="Nudix hydrolase" evidence="7">
    <location>
        <begin position="21"/>
        <end position="155"/>
    </location>
</feature>
<dbReference type="EMBL" id="CCRF01000061">
    <property type="protein sequence ID" value="CEE01746.1"/>
    <property type="molecule type" value="Genomic_DNA"/>
</dbReference>
<dbReference type="KEGG" id="bthv:CQJ30_10310"/>
<keyword evidence="9" id="KW-1185">Reference proteome</keyword>
<dbReference type="GO" id="GO:0010945">
    <property type="term" value="F:coenzyme A diphosphatase activity"/>
    <property type="evidence" value="ECO:0007669"/>
    <property type="project" value="InterPro"/>
</dbReference>
<proteinExistence type="predicted"/>
<dbReference type="PANTHER" id="PTHR12992">
    <property type="entry name" value="NUDIX HYDROLASE"/>
    <property type="match status" value="1"/>
</dbReference>
<evidence type="ECO:0000256" key="5">
    <source>
        <dbReference type="ARBA" id="ARBA00022842"/>
    </source>
</evidence>
<dbReference type="InterPro" id="IPR015797">
    <property type="entry name" value="NUDIX_hydrolase-like_dom_sf"/>
</dbReference>
<comment type="cofactor">
    <cofactor evidence="2">
        <name>Mg(2+)</name>
        <dbReference type="ChEBI" id="CHEBI:18420"/>
    </cofactor>
</comment>
<keyword evidence="6" id="KW-0464">Manganese</keyword>
<keyword evidence="4" id="KW-0378">Hydrolase</keyword>
<organism evidence="8 9">
    <name type="scientific">Caldibacillus thermoamylovorans</name>
    <dbReference type="NCBI Taxonomy" id="35841"/>
    <lineage>
        <taxon>Bacteria</taxon>
        <taxon>Bacillati</taxon>
        <taxon>Bacillota</taxon>
        <taxon>Bacilli</taxon>
        <taxon>Bacillales</taxon>
        <taxon>Bacillaceae</taxon>
        <taxon>Caldibacillus</taxon>
    </lineage>
</organism>
<dbReference type="CDD" id="cd03426">
    <property type="entry name" value="NUDIX_CoAse_Nudt7"/>
    <property type="match status" value="1"/>
</dbReference>
<keyword evidence="3" id="KW-0479">Metal-binding</keyword>
<evidence type="ECO:0000259" key="7">
    <source>
        <dbReference type="PROSITE" id="PS51462"/>
    </source>
</evidence>
<dbReference type="Pfam" id="PF00293">
    <property type="entry name" value="NUDIX"/>
    <property type="match status" value="1"/>
</dbReference>
<dbReference type="PANTHER" id="PTHR12992:SF11">
    <property type="entry name" value="MITOCHONDRIAL COENZYME A DIPHOSPHATASE NUDT8"/>
    <property type="match status" value="1"/>
</dbReference>
<evidence type="ECO:0000313" key="9">
    <source>
        <dbReference type="Proteomes" id="UP000040576"/>
    </source>
</evidence>
<dbReference type="RefSeq" id="WP_034770460.1">
    <property type="nucleotide sequence ID" value="NZ_CCRF01000061.1"/>
</dbReference>
<gene>
    <name evidence="8" type="ORF">BT1A1_1924</name>
</gene>
<dbReference type="PROSITE" id="PS51462">
    <property type="entry name" value="NUDIX"/>
    <property type="match status" value="1"/>
</dbReference>
<dbReference type="GO" id="GO:0046872">
    <property type="term" value="F:metal ion binding"/>
    <property type="evidence" value="ECO:0007669"/>
    <property type="project" value="UniProtKB-KW"/>
</dbReference>
<dbReference type="SUPFAM" id="SSF55811">
    <property type="entry name" value="Nudix"/>
    <property type="match status" value="1"/>
</dbReference>
<reference evidence="8 9" key="1">
    <citation type="submission" date="2014-07" db="EMBL/GenBank/DDBJ databases">
        <authorList>
            <person name="Wibberg Daniel"/>
        </authorList>
    </citation>
    <scope>NUCLEOTIDE SEQUENCE [LARGE SCALE GENOMIC DNA]</scope>
</reference>
<evidence type="ECO:0000256" key="1">
    <source>
        <dbReference type="ARBA" id="ARBA00001936"/>
    </source>
</evidence>
<evidence type="ECO:0000313" key="8">
    <source>
        <dbReference type="EMBL" id="CEE01746.1"/>
    </source>
</evidence>
<accession>A0A090IUJ0</accession>
<name>A0A090IUJ0_9BACI</name>
<dbReference type="Proteomes" id="UP000040576">
    <property type="component" value="Unassembled WGS sequence"/>
</dbReference>
<dbReference type="Gene3D" id="3.90.79.10">
    <property type="entry name" value="Nucleoside Triphosphate Pyrophosphohydrolase"/>
    <property type="match status" value="1"/>
</dbReference>
<evidence type="ECO:0000256" key="4">
    <source>
        <dbReference type="ARBA" id="ARBA00022801"/>
    </source>
</evidence>
<comment type="cofactor">
    <cofactor evidence="1">
        <name>Mn(2+)</name>
        <dbReference type="ChEBI" id="CHEBI:29035"/>
    </cofactor>
</comment>
<keyword evidence="5" id="KW-0460">Magnesium</keyword>
<evidence type="ECO:0000256" key="2">
    <source>
        <dbReference type="ARBA" id="ARBA00001946"/>
    </source>
</evidence>
<protein>
    <recommendedName>
        <fullName evidence="7">Nudix hydrolase domain-containing protein</fullName>
    </recommendedName>
</protein>